<dbReference type="EMBL" id="JACSEA010000003">
    <property type="protein sequence ID" value="KAF7404809.1"/>
    <property type="molecule type" value="Genomic_DNA"/>
</dbReference>
<proteinExistence type="predicted"/>
<comment type="caution">
    <text evidence="1">The sequence shown here is derived from an EMBL/GenBank/DDBJ whole genome shotgun (WGS) entry which is preliminary data.</text>
</comment>
<protein>
    <submittedName>
        <fullName evidence="1">Uncharacterized protein</fullName>
    </submittedName>
</protein>
<dbReference type="Proteomes" id="UP000614350">
    <property type="component" value="Unassembled WGS sequence"/>
</dbReference>
<accession>A0A834NE63</accession>
<sequence length="98" mass="11041">MCVGRFIYVDVNPSTRTIDVHEEDAAIAAVTAAAAATATAIDVAVKHEERASSNVFVTIFVVRTVKLMTMENRYRLTRLKEQIERILQRNRVHVTPGW</sequence>
<keyword evidence="2" id="KW-1185">Reference proteome</keyword>
<evidence type="ECO:0000313" key="1">
    <source>
        <dbReference type="EMBL" id="KAF7404809.1"/>
    </source>
</evidence>
<organism evidence="1 2">
    <name type="scientific">Vespula vulgaris</name>
    <name type="common">Yellow jacket</name>
    <name type="synonym">Wasp</name>
    <dbReference type="NCBI Taxonomy" id="7454"/>
    <lineage>
        <taxon>Eukaryota</taxon>
        <taxon>Metazoa</taxon>
        <taxon>Ecdysozoa</taxon>
        <taxon>Arthropoda</taxon>
        <taxon>Hexapoda</taxon>
        <taxon>Insecta</taxon>
        <taxon>Pterygota</taxon>
        <taxon>Neoptera</taxon>
        <taxon>Endopterygota</taxon>
        <taxon>Hymenoptera</taxon>
        <taxon>Apocrita</taxon>
        <taxon>Aculeata</taxon>
        <taxon>Vespoidea</taxon>
        <taxon>Vespidae</taxon>
        <taxon>Vespinae</taxon>
        <taxon>Vespula</taxon>
    </lineage>
</organism>
<dbReference type="AlphaFoldDB" id="A0A834NE63"/>
<name>A0A834NE63_VESVU</name>
<gene>
    <name evidence="1" type="ORF">HZH66_003715</name>
</gene>
<evidence type="ECO:0000313" key="2">
    <source>
        <dbReference type="Proteomes" id="UP000614350"/>
    </source>
</evidence>
<reference evidence="1" key="1">
    <citation type="journal article" date="2020" name="G3 (Bethesda)">
        <title>High-Quality Assemblies for Three Invasive Social Wasps from the &lt;i&gt;Vespula&lt;/i&gt; Genus.</title>
        <authorList>
            <person name="Harrop T.W.R."/>
            <person name="Guhlin J."/>
            <person name="McLaughlin G.M."/>
            <person name="Permina E."/>
            <person name="Stockwell P."/>
            <person name="Gilligan J."/>
            <person name="Le Lec M.F."/>
            <person name="Gruber M.A.M."/>
            <person name="Quinn O."/>
            <person name="Lovegrove M."/>
            <person name="Duncan E.J."/>
            <person name="Remnant E.J."/>
            <person name="Van Eeckhoven J."/>
            <person name="Graham B."/>
            <person name="Knapp R.A."/>
            <person name="Langford K.W."/>
            <person name="Kronenberg Z."/>
            <person name="Press M.O."/>
            <person name="Eacker S.M."/>
            <person name="Wilson-Rankin E.E."/>
            <person name="Purcell J."/>
            <person name="Lester P.J."/>
            <person name="Dearden P.K."/>
        </authorList>
    </citation>
    <scope>NUCLEOTIDE SEQUENCE</scope>
    <source>
        <strain evidence="1">Marl-1</strain>
    </source>
</reference>